<evidence type="ECO:0000256" key="1">
    <source>
        <dbReference type="SAM" id="MobiDB-lite"/>
    </source>
</evidence>
<dbReference type="EMBL" id="AWUE01018668">
    <property type="protein sequence ID" value="OMO79058.1"/>
    <property type="molecule type" value="Genomic_DNA"/>
</dbReference>
<evidence type="ECO:0000313" key="2">
    <source>
        <dbReference type="EMBL" id="OMO79058.1"/>
    </source>
</evidence>
<dbReference type="OrthoDB" id="10532298at2759"/>
<comment type="caution">
    <text evidence="2">The sequence shown here is derived from an EMBL/GenBank/DDBJ whole genome shotgun (WGS) entry which is preliminary data.</text>
</comment>
<name>A0A1R3I932_9ROSI</name>
<organism evidence="2 3">
    <name type="scientific">Corchorus olitorius</name>
    <dbReference type="NCBI Taxonomy" id="93759"/>
    <lineage>
        <taxon>Eukaryota</taxon>
        <taxon>Viridiplantae</taxon>
        <taxon>Streptophyta</taxon>
        <taxon>Embryophyta</taxon>
        <taxon>Tracheophyta</taxon>
        <taxon>Spermatophyta</taxon>
        <taxon>Magnoliopsida</taxon>
        <taxon>eudicotyledons</taxon>
        <taxon>Gunneridae</taxon>
        <taxon>Pentapetalae</taxon>
        <taxon>rosids</taxon>
        <taxon>malvids</taxon>
        <taxon>Malvales</taxon>
        <taxon>Malvaceae</taxon>
        <taxon>Grewioideae</taxon>
        <taxon>Apeibeae</taxon>
        <taxon>Corchorus</taxon>
    </lineage>
</organism>
<accession>A0A1R3I932</accession>
<evidence type="ECO:0000313" key="3">
    <source>
        <dbReference type="Proteomes" id="UP000187203"/>
    </source>
</evidence>
<sequence length="188" mass="20837">MLVLAHASGRVAVLPVLLGKLNCSYQCCSDDPEAQARIDRKEIWDSVAVDSKGRTIGMGNLVHSTHRGRVNPLAKQNIQLQTRVDELVKRGSKQAKDNRKLKKRLSHMEANHKSLLEVVRSMLLAHGIPNPQLPPLVEFTIGASQSCQASKQQSEHHPNPDADMDDEYGTSASEDEVDDDNHDDLMDD</sequence>
<reference evidence="3" key="1">
    <citation type="submission" date="2013-09" db="EMBL/GenBank/DDBJ databases">
        <title>Corchorus olitorius genome sequencing.</title>
        <authorList>
            <person name="Alam M."/>
            <person name="Haque M.S."/>
            <person name="Islam M.S."/>
            <person name="Emdad E.M."/>
            <person name="Islam M.M."/>
            <person name="Ahmed B."/>
            <person name="Halim A."/>
            <person name="Hossen Q.M.M."/>
            <person name="Hossain M.Z."/>
            <person name="Ahmed R."/>
            <person name="Khan M.M."/>
            <person name="Islam R."/>
            <person name="Rashid M.M."/>
            <person name="Khan S.A."/>
            <person name="Rahman M.S."/>
            <person name="Alam M."/>
            <person name="Yahiya A.S."/>
            <person name="Khan M.S."/>
            <person name="Azam M.S."/>
            <person name="Haque T."/>
            <person name="Lashkar M.Z.H."/>
            <person name="Akhand A.I."/>
            <person name="Morshed G."/>
            <person name="Roy S."/>
            <person name="Uddin K.S."/>
            <person name="Rabeya T."/>
            <person name="Hossain A.S."/>
            <person name="Chowdhury A."/>
            <person name="Snigdha A.R."/>
            <person name="Mortoza M.S."/>
            <person name="Matin S.A."/>
            <person name="Hoque S.M.E."/>
            <person name="Islam M.K."/>
            <person name="Roy D.K."/>
            <person name="Haider R."/>
            <person name="Moosa M.M."/>
            <person name="Elias S.M."/>
            <person name="Hasan A.M."/>
            <person name="Jahan S."/>
            <person name="Shafiuddin M."/>
            <person name="Mahmood N."/>
            <person name="Shommy N.S."/>
        </authorList>
    </citation>
    <scope>NUCLEOTIDE SEQUENCE [LARGE SCALE GENOMIC DNA]</scope>
    <source>
        <strain evidence="3">cv. O-4</strain>
    </source>
</reference>
<gene>
    <name evidence="2" type="ORF">COLO4_24583</name>
</gene>
<protein>
    <submittedName>
        <fullName evidence="2">Uncharacterized protein</fullName>
    </submittedName>
</protein>
<feature type="compositionally biased region" description="Acidic residues" evidence="1">
    <location>
        <begin position="162"/>
        <end position="188"/>
    </location>
</feature>
<feature type="region of interest" description="Disordered" evidence="1">
    <location>
        <begin position="144"/>
        <end position="188"/>
    </location>
</feature>
<dbReference type="AlphaFoldDB" id="A0A1R3I932"/>
<dbReference type="Proteomes" id="UP000187203">
    <property type="component" value="Unassembled WGS sequence"/>
</dbReference>
<proteinExistence type="predicted"/>
<keyword evidence="3" id="KW-1185">Reference proteome</keyword>